<evidence type="ECO:0000313" key="1">
    <source>
        <dbReference type="EMBL" id="KMT54985.1"/>
    </source>
</evidence>
<dbReference type="STRING" id="1674920.ACR52_14460"/>
<organism evidence="1 2">
    <name type="scientific">Pseudomonas fildesensis</name>
    <dbReference type="NCBI Taxonomy" id="1674920"/>
    <lineage>
        <taxon>Bacteria</taxon>
        <taxon>Pseudomonadati</taxon>
        <taxon>Pseudomonadota</taxon>
        <taxon>Gammaproteobacteria</taxon>
        <taxon>Pseudomonadales</taxon>
        <taxon>Pseudomonadaceae</taxon>
        <taxon>Pseudomonas</taxon>
    </lineage>
</organism>
<comment type="caution">
    <text evidence="1">The sequence shown here is derived from an EMBL/GenBank/DDBJ whole genome shotgun (WGS) entry which is preliminary data.</text>
</comment>
<dbReference type="NCBIfam" id="NF040465">
    <property type="entry name" value="T7_gp19.5"/>
    <property type="match status" value="1"/>
</dbReference>
<dbReference type="AlphaFoldDB" id="A0A0J8FXT3"/>
<dbReference type="EMBL" id="LFMW01000008">
    <property type="protein sequence ID" value="KMT54985.1"/>
    <property type="molecule type" value="Genomic_DNA"/>
</dbReference>
<protein>
    <submittedName>
        <fullName evidence="1">Uncharacterized protein</fullName>
    </submittedName>
</protein>
<dbReference type="RefSeq" id="WP_048725220.1">
    <property type="nucleotide sequence ID" value="NZ_LFMW01000008.1"/>
</dbReference>
<reference evidence="1 2" key="1">
    <citation type="submission" date="2015-06" db="EMBL/GenBank/DDBJ databases">
        <title>Draft genome sequence of an Antarctic Pseudomonas sp. strain KG01 with full potential for biotechnological applications.</title>
        <authorList>
            <person name="Pavlov M.S."/>
            <person name="Lira F."/>
            <person name="Martinez J.L."/>
            <person name="Marshall S.H."/>
        </authorList>
    </citation>
    <scope>NUCLEOTIDE SEQUENCE [LARGE SCALE GENOMIC DNA]</scope>
    <source>
        <strain evidence="1 2">KG01</strain>
    </source>
</reference>
<evidence type="ECO:0000313" key="2">
    <source>
        <dbReference type="Proteomes" id="UP000037551"/>
    </source>
</evidence>
<keyword evidence="2" id="KW-1185">Reference proteome</keyword>
<proteinExistence type="predicted"/>
<sequence>MIVMTTRWQTFVAVVKALAKHRATYKFLALLLVTLGAVQGGPLVEAFGNVVCILVAGGCVE</sequence>
<accession>A0A0J8FXT3</accession>
<dbReference type="Proteomes" id="UP000037551">
    <property type="component" value="Unassembled WGS sequence"/>
</dbReference>
<gene>
    <name evidence="1" type="ORF">ACR52_14460</name>
</gene>
<name>A0A0J8FXT3_9PSED</name>
<dbReference type="PATRIC" id="fig|1674920.3.peg.803"/>